<dbReference type="EMBL" id="JBHTIR010000543">
    <property type="protein sequence ID" value="MFD0851517.1"/>
    <property type="molecule type" value="Genomic_DNA"/>
</dbReference>
<evidence type="ECO:0000313" key="1">
    <source>
        <dbReference type="EMBL" id="MFD0851517.1"/>
    </source>
</evidence>
<protein>
    <submittedName>
        <fullName evidence="1">Uncharacterized protein</fullName>
    </submittedName>
</protein>
<name>A0ABW3CC71_9ACTN</name>
<dbReference type="Proteomes" id="UP001597083">
    <property type="component" value="Unassembled WGS sequence"/>
</dbReference>
<keyword evidence="2" id="KW-1185">Reference proteome</keyword>
<sequence>AAYLRRTRTDLFTSDPAVRDQAVPIHPVGEHEQYAHIVHLSRFGDDKDGWRVQFFNEYTTVTAGH</sequence>
<feature type="non-terminal residue" evidence="1">
    <location>
        <position position="1"/>
    </location>
</feature>
<accession>A0ABW3CC71</accession>
<reference evidence="2" key="1">
    <citation type="journal article" date="2019" name="Int. J. Syst. Evol. Microbiol.">
        <title>The Global Catalogue of Microorganisms (GCM) 10K type strain sequencing project: providing services to taxonomists for standard genome sequencing and annotation.</title>
        <authorList>
            <consortium name="The Broad Institute Genomics Platform"/>
            <consortium name="The Broad Institute Genome Sequencing Center for Infectious Disease"/>
            <person name="Wu L."/>
            <person name="Ma J."/>
        </authorList>
    </citation>
    <scope>NUCLEOTIDE SEQUENCE [LARGE SCALE GENOMIC DNA]</scope>
    <source>
        <strain evidence="2">JCM 31696</strain>
    </source>
</reference>
<gene>
    <name evidence="1" type="ORF">ACFQ07_04765</name>
</gene>
<evidence type="ECO:0000313" key="2">
    <source>
        <dbReference type="Proteomes" id="UP001597083"/>
    </source>
</evidence>
<organism evidence="1 2">
    <name type="scientific">Actinomadura adrarensis</name>
    <dbReference type="NCBI Taxonomy" id="1819600"/>
    <lineage>
        <taxon>Bacteria</taxon>
        <taxon>Bacillati</taxon>
        <taxon>Actinomycetota</taxon>
        <taxon>Actinomycetes</taxon>
        <taxon>Streptosporangiales</taxon>
        <taxon>Thermomonosporaceae</taxon>
        <taxon>Actinomadura</taxon>
    </lineage>
</organism>
<proteinExistence type="predicted"/>
<comment type="caution">
    <text evidence="1">The sequence shown here is derived from an EMBL/GenBank/DDBJ whole genome shotgun (WGS) entry which is preliminary data.</text>
</comment>